<comment type="caution">
    <text evidence="3">The sequence shown here is derived from an EMBL/GenBank/DDBJ whole genome shotgun (WGS) entry which is preliminary data.</text>
</comment>
<protein>
    <submittedName>
        <fullName evidence="3">Uncharacterized protein</fullName>
    </submittedName>
</protein>
<feature type="compositionally biased region" description="Polar residues" evidence="2">
    <location>
        <begin position="8"/>
        <end position="18"/>
    </location>
</feature>
<sequence>MHKPIAPTKSQSPYNSGKKNPDYVNPTFISQTVFQDNIQQNKPQQQGHTKQNSNYYTYYNQSQKLQNEKTQGTIEKQRYGNILKVEEKRFEINERNYFFDRKKQLSQHELTPDYSLNRIKRNSQIELNMSWNNGVQDHQIKQDIKKDEKRQLYTEIEQTEHLDSSIKNINQSVKDFKTQSYLRGLQLQNRHNQYLKEIEKTKQLEEEIIRSQELKIQDLRRQQEYLSIAKSKFTK</sequence>
<dbReference type="EMBL" id="CAJJDN010000028">
    <property type="protein sequence ID" value="CAD8071711.1"/>
    <property type="molecule type" value="Genomic_DNA"/>
</dbReference>
<proteinExistence type="predicted"/>
<dbReference type="AlphaFoldDB" id="A0A8S1M1F7"/>
<evidence type="ECO:0000313" key="4">
    <source>
        <dbReference type="Proteomes" id="UP000692954"/>
    </source>
</evidence>
<keyword evidence="1" id="KW-0175">Coiled coil</keyword>
<feature type="coiled-coil region" evidence="1">
    <location>
        <begin position="195"/>
        <end position="222"/>
    </location>
</feature>
<keyword evidence="4" id="KW-1185">Reference proteome</keyword>
<evidence type="ECO:0000256" key="2">
    <source>
        <dbReference type="SAM" id="MobiDB-lite"/>
    </source>
</evidence>
<dbReference type="OrthoDB" id="298888at2759"/>
<reference evidence="3" key="1">
    <citation type="submission" date="2021-01" db="EMBL/GenBank/DDBJ databases">
        <authorList>
            <consortium name="Genoscope - CEA"/>
            <person name="William W."/>
        </authorList>
    </citation>
    <scope>NUCLEOTIDE SEQUENCE</scope>
</reference>
<feature type="region of interest" description="Disordered" evidence="2">
    <location>
        <begin position="1"/>
        <end position="25"/>
    </location>
</feature>
<evidence type="ECO:0000313" key="3">
    <source>
        <dbReference type="EMBL" id="CAD8071711.1"/>
    </source>
</evidence>
<evidence type="ECO:0000256" key="1">
    <source>
        <dbReference type="SAM" id="Coils"/>
    </source>
</evidence>
<organism evidence="3 4">
    <name type="scientific">Paramecium sonneborni</name>
    <dbReference type="NCBI Taxonomy" id="65129"/>
    <lineage>
        <taxon>Eukaryota</taxon>
        <taxon>Sar</taxon>
        <taxon>Alveolata</taxon>
        <taxon>Ciliophora</taxon>
        <taxon>Intramacronucleata</taxon>
        <taxon>Oligohymenophorea</taxon>
        <taxon>Peniculida</taxon>
        <taxon>Parameciidae</taxon>
        <taxon>Paramecium</taxon>
    </lineage>
</organism>
<dbReference type="Proteomes" id="UP000692954">
    <property type="component" value="Unassembled WGS sequence"/>
</dbReference>
<accession>A0A8S1M1F7</accession>
<name>A0A8S1M1F7_9CILI</name>
<gene>
    <name evidence="3" type="ORF">PSON_ATCC_30995.1.T0280225</name>
</gene>